<evidence type="ECO:0000313" key="2">
    <source>
        <dbReference type="Proteomes" id="UP000030460"/>
    </source>
</evidence>
<reference evidence="1" key="2">
    <citation type="submission" date="2020-04" db="EMBL/GenBank/DDBJ databases">
        <authorList>
            <person name="Alexandrino P."/>
            <person name="Mendonca T."/>
            <person name="Guaman L."/>
            <person name="Cherix J."/>
            <person name="Lozano-Sakalauskas G."/>
            <person name="Fujita A."/>
            <person name="Filho E.R."/>
            <person name="Long P."/>
            <person name="Padilla G."/>
            <person name="Taciro M.K."/>
            <person name="Gomez J.G."/>
            <person name="Silva L.F."/>
            <person name="Torres M."/>
        </authorList>
    </citation>
    <scope>NUCLEOTIDE SEQUENCE</scope>
    <source>
        <strain evidence="1">LMG 19450</strain>
    </source>
</reference>
<sequence>MTATQGKHPSQLADLLVSMSSRLMCVKRFARTRTKRKNPTLRRAWGCEQAEWRPHLKAAMALAA</sequence>
<proteinExistence type="predicted"/>
<accession>A0A8T6ZIR5</accession>
<dbReference type="RefSeq" id="WP_152617202.1">
    <property type="nucleotide sequence ID" value="NZ_CADFGF010000012.1"/>
</dbReference>
<evidence type="ECO:0000313" key="1">
    <source>
        <dbReference type="EMBL" id="NLP64618.1"/>
    </source>
</evidence>
<keyword evidence="2" id="KW-1185">Reference proteome</keyword>
<dbReference type="EMBL" id="JTDB02000009">
    <property type="protein sequence ID" value="NLP64618.1"/>
    <property type="molecule type" value="Genomic_DNA"/>
</dbReference>
<gene>
    <name evidence="1" type="ORF">NH14_026370</name>
</gene>
<name>A0A8T6ZIR5_9BURK</name>
<dbReference type="Proteomes" id="UP000030460">
    <property type="component" value="Unassembled WGS sequence"/>
</dbReference>
<dbReference type="AlphaFoldDB" id="A0A8T6ZIR5"/>
<reference evidence="1" key="1">
    <citation type="journal article" date="2015" name="Genome Announc.">
        <title>Draft Genome Sequence of the Polyhydroxyalkanoate-Producing Bacterium Burkholderia sacchari LMG 19450 Isolated from Brazilian Sugarcane Plantation Soil.</title>
        <authorList>
            <person name="Alexandrino P.M."/>
            <person name="Mendonca T.T."/>
            <person name="Guaman Bautista L.P."/>
            <person name="Cherix J."/>
            <person name="Lozano-Sakalauskas G.C."/>
            <person name="Fujita A."/>
            <person name="Ramos Filho E."/>
            <person name="Long P."/>
            <person name="Padilla G."/>
            <person name="Taciro M.K."/>
            <person name="Gomez J.G."/>
            <person name="Silva L.F."/>
        </authorList>
    </citation>
    <scope>NUCLEOTIDE SEQUENCE</scope>
    <source>
        <strain evidence="1">LMG 19450</strain>
    </source>
</reference>
<comment type="caution">
    <text evidence="1">The sequence shown here is derived from an EMBL/GenBank/DDBJ whole genome shotgun (WGS) entry which is preliminary data.</text>
</comment>
<organism evidence="1 2">
    <name type="scientific">Paraburkholderia sacchari</name>
    <dbReference type="NCBI Taxonomy" id="159450"/>
    <lineage>
        <taxon>Bacteria</taxon>
        <taxon>Pseudomonadati</taxon>
        <taxon>Pseudomonadota</taxon>
        <taxon>Betaproteobacteria</taxon>
        <taxon>Burkholderiales</taxon>
        <taxon>Burkholderiaceae</taxon>
        <taxon>Paraburkholderia</taxon>
    </lineage>
</organism>
<protein>
    <submittedName>
        <fullName evidence="1">Uncharacterized protein</fullName>
    </submittedName>
</protein>